<name>A0AAP0KPJ5_9MAGN</name>
<evidence type="ECO:0000313" key="2">
    <source>
        <dbReference type="Proteomes" id="UP001417504"/>
    </source>
</evidence>
<keyword evidence="2" id="KW-1185">Reference proteome</keyword>
<proteinExistence type="predicted"/>
<protein>
    <submittedName>
        <fullName evidence="1">Uncharacterized protein</fullName>
    </submittedName>
</protein>
<dbReference type="AlphaFoldDB" id="A0AAP0KPJ5"/>
<organism evidence="1 2">
    <name type="scientific">Stephania japonica</name>
    <dbReference type="NCBI Taxonomy" id="461633"/>
    <lineage>
        <taxon>Eukaryota</taxon>
        <taxon>Viridiplantae</taxon>
        <taxon>Streptophyta</taxon>
        <taxon>Embryophyta</taxon>
        <taxon>Tracheophyta</taxon>
        <taxon>Spermatophyta</taxon>
        <taxon>Magnoliopsida</taxon>
        <taxon>Ranunculales</taxon>
        <taxon>Menispermaceae</taxon>
        <taxon>Menispermoideae</taxon>
        <taxon>Cissampelideae</taxon>
        <taxon>Stephania</taxon>
    </lineage>
</organism>
<accession>A0AAP0KPJ5</accession>
<reference evidence="1 2" key="1">
    <citation type="submission" date="2024-01" db="EMBL/GenBank/DDBJ databases">
        <title>Genome assemblies of Stephania.</title>
        <authorList>
            <person name="Yang L."/>
        </authorList>
    </citation>
    <scope>NUCLEOTIDE SEQUENCE [LARGE SCALE GENOMIC DNA]</scope>
    <source>
        <strain evidence="1">QJT</strain>
        <tissue evidence="1">Leaf</tissue>
    </source>
</reference>
<sequence length="58" mass="6339">MVVIGVSNDCSCGSSERRDDMVVVSLPNPSQMKSKKKKKEEENFEAEALCNSASAFVK</sequence>
<evidence type="ECO:0000313" key="1">
    <source>
        <dbReference type="EMBL" id="KAK9155885.1"/>
    </source>
</evidence>
<gene>
    <name evidence="1" type="ORF">Sjap_003365</name>
</gene>
<dbReference type="EMBL" id="JBBNAE010000001">
    <property type="protein sequence ID" value="KAK9155885.1"/>
    <property type="molecule type" value="Genomic_DNA"/>
</dbReference>
<dbReference type="Proteomes" id="UP001417504">
    <property type="component" value="Unassembled WGS sequence"/>
</dbReference>
<comment type="caution">
    <text evidence="1">The sequence shown here is derived from an EMBL/GenBank/DDBJ whole genome shotgun (WGS) entry which is preliminary data.</text>
</comment>